<reference evidence="4" key="1">
    <citation type="submission" date="2016-11" db="EMBL/GenBank/DDBJ databases">
        <authorList>
            <person name="Shukria A."/>
            <person name="Stevens D.C."/>
        </authorList>
    </citation>
    <scope>NUCLEOTIDE SEQUENCE [LARGE SCALE GENOMIC DNA]</scope>
    <source>
        <strain evidence="4">Cbfe23</strain>
    </source>
</reference>
<feature type="transmembrane region" description="Helical" evidence="2">
    <location>
        <begin position="675"/>
        <end position="693"/>
    </location>
</feature>
<feature type="transmembrane region" description="Helical" evidence="2">
    <location>
        <begin position="1400"/>
        <end position="1418"/>
    </location>
</feature>
<evidence type="ECO:0000313" key="3">
    <source>
        <dbReference type="EMBL" id="OJH41331.1"/>
    </source>
</evidence>
<feature type="transmembrane region" description="Helical" evidence="2">
    <location>
        <begin position="872"/>
        <end position="891"/>
    </location>
</feature>
<feature type="transmembrane region" description="Helical" evidence="2">
    <location>
        <begin position="276"/>
        <end position="296"/>
    </location>
</feature>
<evidence type="ECO:0000256" key="2">
    <source>
        <dbReference type="SAM" id="Phobius"/>
    </source>
</evidence>
<dbReference type="STRING" id="83449.BON30_10710"/>
<gene>
    <name evidence="3" type="ORF">BON30_10710</name>
</gene>
<feature type="transmembrane region" description="Helical" evidence="2">
    <location>
        <begin position="472"/>
        <end position="490"/>
    </location>
</feature>
<feature type="transmembrane region" description="Helical" evidence="2">
    <location>
        <begin position="446"/>
        <end position="466"/>
    </location>
</feature>
<sequence length="1813" mass="189223">MYCSSCRQERLGGQLCAACGKPMTARSREALQQELAHVQFLLDELPHWDASSVPKGARNYLTQRYERQVRILRLVIPDAAAAVSPAPVAPVAAPEVVAPAPAVEPAGVAEPPAAQAASEPAASESAPSEPRGGGWDAAPAPPPERFSSEESTREETHEAEQEDAQQDETPLPLPPLAAEPLFDAPAPRTATARLVEEVSTWDTLWKPFLYESIGWFIGAFLIVAGSLYLAFDSWAGLTSFSRSLVVFGMTAGYSAAFSICGSLLARRETLVGAGRILGLIGAAVAPFAGIALGPVASLELEGIPLALLLPLLLGWSAGAAVLARKPAESFDAPSRPFVQLALMGTTFMMGCAPLFAHLGGGAFWLDVLPCVLFFLLARQPLPEPRSGRALTFALAAPLYLLVLYFVRLHLALRFVGIPPALGSYAPLLSFLLVAALRLRPLPPEKAADALTVGAVALQAGCLALAATGKPPAFFLTAAIFTWSVLGLGRGEGLRVSWLYPAYAGAYLSYTSSSQLIPGMVKALIEALKARLGYAASGKLPFNYGATSAVPFVLAGVLLAAWLQARARRTSSALDEARTEVLLRSTAVASLVFVLLGHAGPDQRPAFWTTLGLMTLCVVSGLRFERPYLSIVGSVLSFFLTVSAGLLFGAGTVSLLLGAVALGFAGLARGRTGPTLTAFSAAAGWLSLAGFTFSLSAGNSVAALGGMALVGAAALLVAWNLAHPVLFAIATATATALVPRLAGFVDPSWVPLALAVSGLGLAFLGGRGGLVRHVGLAGVAYALLAFVWGLSLLLPWFGIIVLLAAAAVAVASRATPEVGPIAVILAGIALLPRVAAFSVWPWMTPSLSMALLVLWSLGASVAAARWGRNSNTLTAGLVALGFPMLVVLSAAGRQSDALMLGAALAALLTARALHPTVSLLAASFWAGLSLLLHLDAPRALVMATLFSGLALLESHPRAFRVLAGERRFARVASLCALPFLLVACGWSRGLATPVVLVGAMVLPLAWTRANRQPFFASLAPLYVLLLGSESTQLRPGIYLLPLVALAVARAVEDKQAIRRLVLGGDEEPPVRELSWWMQVALGGVGVAMTVGGSPEWSFVPLVASLVLLPGPMPSVRVGVGVAVLAAHLSLHPGAILLLLGLGFLTHHVPARLWTLFRAPPDSHLRLVAVLGALGLAVWTNMARTPTPGSLLLLAGVLGVSAFLLSRSFLLTASLLTLAGASLGRTPEHGFLIWTTEAALAFAGVGLGAAVLSAICQVGSIQRSLSRWSERLSPGLPGTWSEPLWDAGSLATLVPLLQHLLDEGPGALPLPVAALAGLAALVLMVTRERVRANLATALLAGVILAAVPPLWSPAVVAVTGLVLCLVGTWVERRGADVGAALHHAGWVLSLLSFLGLRSLTHPGVAVCLVASLGAAWTVVYRRREREAMGWWASLLVVHGLLVHVGAIYSTGRGAAFLFPYFGALSALLATLVLSVAGASVRRRVGHAFAGLALAEVLAGLVLVPGAAGVVREALVDCVCLTVLFFALVRRGVRERDEGSAFLAQGTLVLGYLAVRLHALASGLGTADSLAALVGGVLFSGLHVFVQREGAGLPAFRRPALWGAYLFPLAGLLTAPWSEPLVVAALLVGYAAHFAALAAQPSQRGMGSLVSAGAFNTALFFVWLGTGSGEPQYYVIPAGLSLLVLLRVFHDTLEPDTRVKLRALAITLVYVAGAWKPLLFQDGRAMLVCVALCVVGVAAGMALRIRSYVYLGSAFMVTCVVANLARFGIQEHRLGAAFLSLLGVGVVGFMVLFTAKRAELLERYERVRAMMATWEG</sequence>
<feature type="transmembrane region" description="Helical" evidence="2">
    <location>
        <begin position="748"/>
        <end position="765"/>
    </location>
</feature>
<feature type="transmembrane region" description="Helical" evidence="2">
    <location>
        <begin position="1330"/>
        <end position="1346"/>
    </location>
</feature>
<feature type="transmembrane region" description="Helical" evidence="2">
    <location>
        <begin position="777"/>
        <end position="810"/>
    </location>
</feature>
<feature type="transmembrane region" description="Helical" evidence="2">
    <location>
        <begin position="1595"/>
        <end position="1612"/>
    </location>
</feature>
<feature type="transmembrane region" description="Helical" evidence="2">
    <location>
        <begin position="1643"/>
        <end position="1662"/>
    </location>
</feature>
<feature type="transmembrane region" description="Helical" evidence="2">
    <location>
        <begin position="389"/>
        <end position="406"/>
    </location>
</feature>
<feature type="transmembrane region" description="Helical" evidence="2">
    <location>
        <begin position="911"/>
        <end position="931"/>
    </location>
</feature>
<proteinExistence type="predicted"/>
<feature type="transmembrane region" description="Helical" evidence="2">
    <location>
        <begin position="1511"/>
        <end position="1526"/>
    </location>
</feature>
<feature type="transmembrane region" description="Helical" evidence="2">
    <location>
        <begin position="1538"/>
        <end position="1558"/>
    </location>
</feature>
<feature type="transmembrane region" description="Helical" evidence="2">
    <location>
        <begin position="1668"/>
        <end position="1686"/>
    </location>
</feature>
<name>A0A1L9BGE4_9BACT</name>
<feature type="transmembrane region" description="Helical" evidence="2">
    <location>
        <begin position="1452"/>
        <end position="1474"/>
    </location>
</feature>
<feature type="transmembrane region" description="Helical" evidence="2">
    <location>
        <begin position="361"/>
        <end position="377"/>
    </location>
</feature>
<feature type="transmembrane region" description="Helical" evidence="2">
    <location>
        <begin position="497"/>
        <end position="520"/>
    </location>
</feature>
<feature type="transmembrane region" description="Helical" evidence="2">
    <location>
        <begin position="700"/>
        <end position="718"/>
    </location>
</feature>
<feature type="transmembrane region" description="Helical" evidence="2">
    <location>
        <begin position="1698"/>
        <end position="1716"/>
    </location>
</feature>
<reference evidence="3 4" key="2">
    <citation type="submission" date="2016-12" db="EMBL/GenBank/DDBJ databases">
        <title>Draft Genome Sequence of Cystobacter ferrugineus Strain Cbfe23.</title>
        <authorList>
            <person name="Akbar S."/>
            <person name="Dowd S.E."/>
            <person name="Stevens D.C."/>
        </authorList>
    </citation>
    <scope>NUCLEOTIDE SEQUENCE [LARGE SCALE GENOMIC DNA]</scope>
    <source>
        <strain evidence="3 4">Cbfe23</strain>
    </source>
</reference>
<feature type="transmembrane region" description="Helical" evidence="2">
    <location>
        <begin position="1118"/>
        <end position="1141"/>
    </location>
</feature>
<feature type="transmembrane region" description="Helical" evidence="2">
    <location>
        <begin position="540"/>
        <end position="560"/>
    </location>
</feature>
<feature type="compositionally biased region" description="Basic and acidic residues" evidence="1">
    <location>
        <begin position="146"/>
        <end position="159"/>
    </location>
</feature>
<feature type="transmembrane region" description="Helical" evidence="2">
    <location>
        <begin position="817"/>
        <end position="839"/>
    </location>
</feature>
<feature type="transmembrane region" description="Helical" evidence="2">
    <location>
        <begin position="605"/>
        <end position="623"/>
    </location>
</feature>
<comment type="caution">
    <text evidence="3">The sequence shown here is derived from an EMBL/GenBank/DDBJ whole genome shotgun (WGS) entry which is preliminary data.</text>
</comment>
<feature type="compositionally biased region" description="Low complexity" evidence="1">
    <location>
        <begin position="108"/>
        <end position="130"/>
    </location>
</feature>
<feature type="transmembrane region" description="Helical" evidence="2">
    <location>
        <begin position="635"/>
        <end position="663"/>
    </location>
</feature>
<dbReference type="OrthoDB" id="5477512at2"/>
<feature type="transmembrane region" description="Helical" evidence="2">
    <location>
        <begin position="1189"/>
        <end position="1217"/>
    </location>
</feature>
<organism evidence="3 4">
    <name type="scientific">Cystobacter ferrugineus</name>
    <dbReference type="NCBI Taxonomy" id="83449"/>
    <lineage>
        <taxon>Bacteria</taxon>
        <taxon>Pseudomonadati</taxon>
        <taxon>Myxococcota</taxon>
        <taxon>Myxococcia</taxon>
        <taxon>Myxococcales</taxon>
        <taxon>Cystobacterineae</taxon>
        <taxon>Archangiaceae</taxon>
        <taxon>Cystobacter</taxon>
    </lineage>
</organism>
<accession>A0A1L9BGE4</accession>
<feature type="transmembrane region" description="Helical" evidence="2">
    <location>
        <begin position="1095"/>
        <end position="1111"/>
    </location>
</feature>
<feature type="transmembrane region" description="Helical" evidence="2">
    <location>
        <begin position="978"/>
        <end position="1001"/>
    </location>
</feature>
<feature type="transmembrane region" description="Helical" evidence="2">
    <location>
        <begin position="1564"/>
        <end position="1583"/>
    </location>
</feature>
<feature type="transmembrane region" description="Helical" evidence="2">
    <location>
        <begin position="1237"/>
        <end position="1260"/>
    </location>
</feature>
<feature type="transmembrane region" description="Helical" evidence="2">
    <location>
        <begin position="336"/>
        <end position="355"/>
    </location>
</feature>
<dbReference type="Proteomes" id="UP000182229">
    <property type="component" value="Unassembled WGS sequence"/>
</dbReference>
<evidence type="ECO:0000256" key="1">
    <source>
        <dbReference type="SAM" id="MobiDB-lite"/>
    </source>
</evidence>
<keyword evidence="2" id="KW-0472">Membrane</keyword>
<feature type="transmembrane region" description="Helical" evidence="2">
    <location>
        <begin position="1425"/>
        <end position="1446"/>
    </location>
</feature>
<protein>
    <submittedName>
        <fullName evidence="3">Uncharacterized protein</fullName>
    </submittedName>
</protein>
<keyword evidence="2" id="KW-0812">Transmembrane</keyword>
<feature type="transmembrane region" description="Helical" evidence="2">
    <location>
        <begin position="1618"/>
        <end position="1636"/>
    </location>
</feature>
<feature type="transmembrane region" description="Helical" evidence="2">
    <location>
        <begin position="1745"/>
        <end position="1766"/>
    </location>
</feature>
<feature type="transmembrane region" description="Helical" evidence="2">
    <location>
        <begin position="302"/>
        <end position="324"/>
    </location>
</feature>
<feature type="transmembrane region" description="Helical" evidence="2">
    <location>
        <begin position="1161"/>
        <end position="1177"/>
    </location>
</feature>
<feature type="transmembrane region" description="Helical" evidence="2">
    <location>
        <begin position="1722"/>
        <end position="1740"/>
    </location>
</feature>
<feature type="transmembrane region" description="Helical" evidence="2">
    <location>
        <begin position="580"/>
        <end position="599"/>
    </location>
</feature>
<dbReference type="EMBL" id="MPIN01000002">
    <property type="protein sequence ID" value="OJH41331.1"/>
    <property type="molecule type" value="Genomic_DNA"/>
</dbReference>
<feature type="transmembrane region" description="Helical" evidence="2">
    <location>
        <begin position="1486"/>
        <end position="1505"/>
    </location>
</feature>
<feature type="region of interest" description="Disordered" evidence="1">
    <location>
        <begin position="108"/>
        <end position="180"/>
    </location>
</feature>
<evidence type="ECO:0000313" key="4">
    <source>
        <dbReference type="Proteomes" id="UP000182229"/>
    </source>
</evidence>
<feature type="transmembrane region" description="Helical" evidence="2">
    <location>
        <begin position="1772"/>
        <end position="1792"/>
    </location>
</feature>
<feature type="transmembrane region" description="Helical" evidence="2">
    <location>
        <begin position="845"/>
        <end position="865"/>
    </location>
</feature>
<keyword evidence="2" id="KW-1133">Transmembrane helix</keyword>
<feature type="transmembrane region" description="Helical" evidence="2">
    <location>
        <begin position="213"/>
        <end position="231"/>
    </location>
</feature>
<feature type="transmembrane region" description="Helical" evidence="2">
    <location>
        <begin position="243"/>
        <end position="264"/>
    </location>
</feature>
<feature type="transmembrane region" description="Helical" evidence="2">
    <location>
        <begin position="412"/>
        <end position="434"/>
    </location>
</feature>
<keyword evidence="4" id="KW-1185">Reference proteome</keyword>